<dbReference type="AlphaFoldDB" id="A0AAN9SFE0"/>
<reference evidence="1 2" key="1">
    <citation type="submission" date="2024-01" db="EMBL/GenBank/DDBJ databases">
        <title>The genomes of 5 underutilized Papilionoideae crops provide insights into root nodulation and disease resistanc.</title>
        <authorList>
            <person name="Jiang F."/>
        </authorList>
    </citation>
    <scope>NUCLEOTIDE SEQUENCE [LARGE SCALE GENOMIC DNA]</scope>
    <source>
        <strain evidence="1">DUOXIRENSHENG_FW03</strain>
        <tissue evidence="1">Leaves</tissue>
    </source>
</reference>
<keyword evidence="2" id="KW-1185">Reference proteome</keyword>
<sequence length="326" mass="36764">MTTTTRCLKAKRHTMPVRHMKAKTCNNDETFEGGGCDDGETCNNGEILGASEMNNGGVKQRHKVKGATPPSTIPHHCTVFDTANSAKEQPPSMEAFPLNHHPQSLRSSFHYSLTLSTSSTLVFNPQCSSSIVASLSDPDPKSLQFFNHLRKVPSFVTITAASVLFLGFWRNGSLNKSLSSVVSIEEAASDEKGTLEEDVLRVKLKETVPIVHDFWKTRIADEEAWLRLKGEVFNSGERLEFLKVGFEGMLEKERKGFHDCVLEQLERVDECMTLLKEIKVAMDRCEKKNTDLRHSLRFFSKVVAHVRILEANMFHALNYYKELDKD</sequence>
<dbReference type="EMBL" id="JAYMYS010000004">
    <property type="protein sequence ID" value="KAK7395643.1"/>
    <property type="molecule type" value="Genomic_DNA"/>
</dbReference>
<gene>
    <name evidence="1" type="ORF">VNO78_16208</name>
</gene>
<comment type="caution">
    <text evidence="1">The sequence shown here is derived from an EMBL/GenBank/DDBJ whole genome shotgun (WGS) entry which is preliminary data.</text>
</comment>
<evidence type="ECO:0000313" key="1">
    <source>
        <dbReference type="EMBL" id="KAK7395643.1"/>
    </source>
</evidence>
<evidence type="ECO:0000313" key="2">
    <source>
        <dbReference type="Proteomes" id="UP001386955"/>
    </source>
</evidence>
<name>A0AAN9SFE0_PSOTE</name>
<organism evidence="1 2">
    <name type="scientific">Psophocarpus tetragonolobus</name>
    <name type="common">Winged bean</name>
    <name type="synonym">Dolichos tetragonolobus</name>
    <dbReference type="NCBI Taxonomy" id="3891"/>
    <lineage>
        <taxon>Eukaryota</taxon>
        <taxon>Viridiplantae</taxon>
        <taxon>Streptophyta</taxon>
        <taxon>Embryophyta</taxon>
        <taxon>Tracheophyta</taxon>
        <taxon>Spermatophyta</taxon>
        <taxon>Magnoliopsida</taxon>
        <taxon>eudicotyledons</taxon>
        <taxon>Gunneridae</taxon>
        <taxon>Pentapetalae</taxon>
        <taxon>rosids</taxon>
        <taxon>fabids</taxon>
        <taxon>Fabales</taxon>
        <taxon>Fabaceae</taxon>
        <taxon>Papilionoideae</taxon>
        <taxon>50 kb inversion clade</taxon>
        <taxon>NPAAA clade</taxon>
        <taxon>indigoferoid/millettioid clade</taxon>
        <taxon>Phaseoleae</taxon>
        <taxon>Psophocarpus</taxon>
    </lineage>
</organism>
<protein>
    <submittedName>
        <fullName evidence="1">Uncharacterized protein</fullName>
    </submittedName>
</protein>
<accession>A0AAN9SFE0</accession>
<proteinExistence type="predicted"/>
<dbReference type="Proteomes" id="UP001386955">
    <property type="component" value="Unassembled WGS sequence"/>
</dbReference>